<keyword evidence="7" id="KW-0325">Glycoprotein</keyword>
<keyword evidence="3" id="KW-0812">Transmembrane</keyword>
<organism evidence="10 11">
    <name type="scientific">Romanomermis culicivorax</name>
    <name type="common">Nematode worm</name>
    <dbReference type="NCBI Taxonomy" id="13658"/>
    <lineage>
        <taxon>Eukaryota</taxon>
        <taxon>Metazoa</taxon>
        <taxon>Ecdysozoa</taxon>
        <taxon>Nematoda</taxon>
        <taxon>Enoplea</taxon>
        <taxon>Dorylaimia</taxon>
        <taxon>Mermithida</taxon>
        <taxon>Mermithoidea</taxon>
        <taxon>Mermithidae</taxon>
        <taxon>Romanomermis</taxon>
    </lineage>
</organism>
<evidence type="ECO:0000256" key="3">
    <source>
        <dbReference type="ARBA" id="ARBA00022692"/>
    </source>
</evidence>
<evidence type="ECO:0000256" key="5">
    <source>
        <dbReference type="ARBA" id="ARBA00022989"/>
    </source>
</evidence>
<evidence type="ECO:0000256" key="8">
    <source>
        <dbReference type="ARBA" id="ARBA00023239"/>
    </source>
</evidence>
<keyword evidence="4" id="KW-0547">Nucleotide-binding</keyword>
<evidence type="ECO:0000313" key="10">
    <source>
        <dbReference type="Proteomes" id="UP000887565"/>
    </source>
</evidence>
<sequence>MDSFRVNILFGWAAAEKIHISESLFTILEELGGYEMEKRGTVMVKGKGDCVTYWLLGKSSKARFNHLEIM</sequence>
<reference evidence="11" key="1">
    <citation type="submission" date="2022-11" db="UniProtKB">
        <authorList>
            <consortium name="WormBaseParasite"/>
        </authorList>
    </citation>
    <scope>IDENTIFICATION</scope>
</reference>
<dbReference type="InterPro" id="IPR001054">
    <property type="entry name" value="A/G_cyclase"/>
</dbReference>
<name>A0A915K5R0_ROMCU</name>
<dbReference type="WBParaSite" id="nRc.2.0.1.t34061-RA">
    <property type="protein sequence ID" value="nRc.2.0.1.t34061-RA"/>
    <property type="gene ID" value="nRc.2.0.1.g34061"/>
</dbReference>
<evidence type="ECO:0000256" key="2">
    <source>
        <dbReference type="ARBA" id="ARBA00004370"/>
    </source>
</evidence>
<dbReference type="GO" id="GO:0000166">
    <property type="term" value="F:nucleotide binding"/>
    <property type="evidence" value="ECO:0007669"/>
    <property type="project" value="UniProtKB-KW"/>
</dbReference>
<dbReference type="AlphaFoldDB" id="A0A915K5R0"/>
<dbReference type="InterPro" id="IPR050401">
    <property type="entry name" value="Cyclic_nucleotide_synthase"/>
</dbReference>
<evidence type="ECO:0000256" key="6">
    <source>
        <dbReference type="ARBA" id="ARBA00023136"/>
    </source>
</evidence>
<keyword evidence="8" id="KW-0456">Lyase</keyword>
<dbReference type="GO" id="GO:0001653">
    <property type="term" value="F:peptide receptor activity"/>
    <property type="evidence" value="ECO:0007669"/>
    <property type="project" value="TreeGrafter"/>
</dbReference>
<dbReference type="GO" id="GO:0007168">
    <property type="term" value="P:receptor guanylyl cyclase signaling pathway"/>
    <property type="evidence" value="ECO:0007669"/>
    <property type="project" value="TreeGrafter"/>
</dbReference>
<feature type="domain" description="Guanylate cyclase" evidence="9">
    <location>
        <begin position="13"/>
        <end position="56"/>
    </location>
</feature>
<evidence type="ECO:0000256" key="4">
    <source>
        <dbReference type="ARBA" id="ARBA00022741"/>
    </source>
</evidence>
<keyword evidence="10" id="KW-1185">Reference proteome</keyword>
<dbReference type="Pfam" id="PF00211">
    <property type="entry name" value="Guanylate_cyc"/>
    <property type="match status" value="1"/>
</dbReference>
<dbReference type="GO" id="GO:0005886">
    <property type="term" value="C:plasma membrane"/>
    <property type="evidence" value="ECO:0007669"/>
    <property type="project" value="TreeGrafter"/>
</dbReference>
<dbReference type="InterPro" id="IPR029787">
    <property type="entry name" value="Nucleotide_cyclase"/>
</dbReference>
<protein>
    <submittedName>
        <fullName evidence="11">Guanylate cyclase domain-containing protein</fullName>
    </submittedName>
</protein>
<dbReference type="GO" id="GO:0035556">
    <property type="term" value="P:intracellular signal transduction"/>
    <property type="evidence" value="ECO:0007669"/>
    <property type="project" value="InterPro"/>
</dbReference>
<comment type="subcellular location">
    <subcellularLocation>
        <location evidence="2">Membrane</location>
    </subcellularLocation>
</comment>
<dbReference type="GO" id="GO:0004383">
    <property type="term" value="F:guanylate cyclase activity"/>
    <property type="evidence" value="ECO:0007669"/>
    <property type="project" value="UniProtKB-EC"/>
</dbReference>
<evidence type="ECO:0000256" key="7">
    <source>
        <dbReference type="ARBA" id="ARBA00023180"/>
    </source>
</evidence>
<evidence type="ECO:0000256" key="1">
    <source>
        <dbReference type="ARBA" id="ARBA00001436"/>
    </source>
</evidence>
<proteinExistence type="predicted"/>
<dbReference type="Proteomes" id="UP000887565">
    <property type="component" value="Unplaced"/>
</dbReference>
<evidence type="ECO:0000313" key="11">
    <source>
        <dbReference type="WBParaSite" id="nRc.2.0.1.t34061-RA"/>
    </source>
</evidence>
<dbReference type="GO" id="GO:0004016">
    <property type="term" value="F:adenylate cyclase activity"/>
    <property type="evidence" value="ECO:0007669"/>
    <property type="project" value="TreeGrafter"/>
</dbReference>
<dbReference type="PANTHER" id="PTHR11920">
    <property type="entry name" value="GUANYLYL CYCLASE"/>
    <property type="match status" value="1"/>
</dbReference>
<keyword evidence="6" id="KW-0472">Membrane</keyword>
<comment type="catalytic activity">
    <reaction evidence="1">
        <text>GTP = 3',5'-cyclic GMP + diphosphate</text>
        <dbReference type="Rhea" id="RHEA:13665"/>
        <dbReference type="ChEBI" id="CHEBI:33019"/>
        <dbReference type="ChEBI" id="CHEBI:37565"/>
        <dbReference type="ChEBI" id="CHEBI:57746"/>
        <dbReference type="EC" id="4.6.1.2"/>
    </reaction>
</comment>
<dbReference type="SUPFAM" id="SSF55073">
    <property type="entry name" value="Nucleotide cyclase"/>
    <property type="match status" value="1"/>
</dbReference>
<evidence type="ECO:0000259" key="9">
    <source>
        <dbReference type="Pfam" id="PF00211"/>
    </source>
</evidence>
<accession>A0A915K5R0</accession>
<dbReference type="PANTHER" id="PTHR11920:SF501">
    <property type="entry name" value="GUANYLATE CYCLASE 32E"/>
    <property type="match status" value="1"/>
</dbReference>
<keyword evidence="5" id="KW-1133">Transmembrane helix</keyword>
<dbReference type="Gene3D" id="3.30.70.1230">
    <property type="entry name" value="Nucleotide cyclase"/>
    <property type="match status" value="1"/>
</dbReference>